<proteinExistence type="predicted"/>
<evidence type="ECO:0000313" key="1">
    <source>
        <dbReference type="EMBL" id="MEA5404202.1"/>
    </source>
</evidence>
<name>A0ABU5S6T9_9BACT</name>
<sequence>MKIDKVYFVDDSLGDEPNVNEFIGLIRKIQDIDKLRDGLSFFEFKDDLDLFIDNINDTWDNLTPDQRNKCFVVVYKAVGKDYTSLDVSSSLKTFFNEDICVLCSPAQWEQYILHTHHKGSSNILVLFDQDLNKSGGIFVTKKGEDLIIDIKKGGYRSNIFPALFTYTITNIEEELSQRVEIVEKFKKAGEALSNEDFFVFTKDRLDKPDLFADAIKKLFLNQYCEQVKEKTLNLAKKAFDNTIQEFNILDTYSFDFAVLKSSLNEGVWEVETLLRIINIYLDDFIKAEMIKSDYLLQANEAFEKAHAISNSFNISIEGIKTHPYQKPIELRAKEIYEQGKIINGLHKPLENGDIFEVTDSKGKKSLYVLVAQECDLMLRSTGKRKLQTGTLIYLSSKIVKDLIADESKSFKEYETKGRPFTFWDIRYKLDHFENTKVGIANFTVSPLVVDLIFLDLVSFNHLGEAEINFKNKNELKWLPFNLVNI</sequence>
<dbReference type="RefSeq" id="WP_323697509.1">
    <property type="nucleotide sequence ID" value="NZ_JAYGIL010000018.1"/>
</dbReference>
<reference evidence="1 2" key="1">
    <citation type="submission" date="2023-12" db="EMBL/GenBank/DDBJ databases">
        <title>Novel species of the genus Arcicella isolated from rivers.</title>
        <authorList>
            <person name="Lu H."/>
        </authorList>
    </citation>
    <scope>NUCLEOTIDE SEQUENCE [LARGE SCALE GENOMIC DNA]</scope>
    <source>
        <strain evidence="1 2">DC2W</strain>
    </source>
</reference>
<organism evidence="1 2">
    <name type="scientific">Arcicella gelida</name>
    <dbReference type="NCBI Taxonomy" id="2984195"/>
    <lineage>
        <taxon>Bacteria</taxon>
        <taxon>Pseudomonadati</taxon>
        <taxon>Bacteroidota</taxon>
        <taxon>Cytophagia</taxon>
        <taxon>Cytophagales</taxon>
        <taxon>Flectobacillaceae</taxon>
        <taxon>Arcicella</taxon>
    </lineage>
</organism>
<dbReference type="EMBL" id="JAYGIL010000018">
    <property type="protein sequence ID" value="MEA5404202.1"/>
    <property type="molecule type" value="Genomic_DNA"/>
</dbReference>
<keyword evidence="2" id="KW-1185">Reference proteome</keyword>
<accession>A0ABU5S6T9</accession>
<protein>
    <submittedName>
        <fullName evidence="1">Uncharacterized protein</fullName>
    </submittedName>
</protein>
<dbReference type="Proteomes" id="UP001303899">
    <property type="component" value="Unassembled WGS sequence"/>
</dbReference>
<evidence type="ECO:0000313" key="2">
    <source>
        <dbReference type="Proteomes" id="UP001303899"/>
    </source>
</evidence>
<comment type="caution">
    <text evidence="1">The sequence shown here is derived from an EMBL/GenBank/DDBJ whole genome shotgun (WGS) entry which is preliminary data.</text>
</comment>
<gene>
    <name evidence="1" type="ORF">VB776_14825</name>
</gene>